<evidence type="ECO:0000313" key="5">
    <source>
        <dbReference type="EMBL" id="RGL11134.1"/>
    </source>
</evidence>
<keyword evidence="2" id="KW-0238">DNA-binding</keyword>
<dbReference type="RefSeq" id="WP_117679148.1">
    <property type="nucleotide sequence ID" value="NZ_CALJOO010000119.1"/>
</dbReference>
<dbReference type="InterPro" id="IPR050679">
    <property type="entry name" value="Bact_HTH_transcr_reg"/>
</dbReference>
<gene>
    <name evidence="5" type="ORF">DXC81_03160</name>
</gene>
<dbReference type="PANTHER" id="PTHR44846:SF1">
    <property type="entry name" value="MANNOSYL-D-GLYCERATE TRANSPORT_METABOLISM SYSTEM REPRESSOR MNGR-RELATED"/>
    <property type="match status" value="1"/>
</dbReference>
<dbReference type="PRINTS" id="PR00035">
    <property type="entry name" value="HTHGNTR"/>
</dbReference>
<dbReference type="Pfam" id="PF00392">
    <property type="entry name" value="GntR"/>
    <property type="match status" value="1"/>
</dbReference>
<evidence type="ECO:0000256" key="1">
    <source>
        <dbReference type="ARBA" id="ARBA00023015"/>
    </source>
</evidence>
<accession>A0A3E4QWF3</accession>
<keyword evidence="3" id="KW-0804">Transcription</keyword>
<sequence>MPKLFNLLSSDVEEYVLQFIETHGLKAGDRLPTERSLAEELGITRSSLRSGLQALIDQGVIYSKQGSGSYLCHPKAVRSLAKYCFPFADENLANKRYEAMPVGSLPSDLDWLEDYLMASNDRDVAQLDLFLESIDNCLVALTANAQSAQSCALFPNLFKLNNVPAGIVQTQEVRVFDKPSGSISKLLRTREPETLLLLQNRLLLGDRQIALSYSICVGTRVDLISRTGLPRRPN</sequence>
<feature type="domain" description="HTH gntR-type" evidence="4">
    <location>
        <begin position="6"/>
        <end position="74"/>
    </location>
</feature>
<dbReference type="InterPro" id="IPR036390">
    <property type="entry name" value="WH_DNA-bd_sf"/>
</dbReference>
<dbReference type="Gene3D" id="1.10.10.10">
    <property type="entry name" value="Winged helix-like DNA-binding domain superfamily/Winged helix DNA-binding domain"/>
    <property type="match status" value="1"/>
</dbReference>
<dbReference type="SMART" id="SM00345">
    <property type="entry name" value="HTH_GNTR"/>
    <property type="match status" value="1"/>
</dbReference>
<organism evidence="5 6">
    <name type="scientific">Collinsella tanakaei</name>
    <dbReference type="NCBI Taxonomy" id="626935"/>
    <lineage>
        <taxon>Bacteria</taxon>
        <taxon>Bacillati</taxon>
        <taxon>Actinomycetota</taxon>
        <taxon>Coriobacteriia</taxon>
        <taxon>Coriobacteriales</taxon>
        <taxon>Coriobacteriaceae</taxon>
        <taxon>Collinsella</taxon>
    </lineage>
</organism>
<evidence type="ECO:0000313" key="6">
    <source>
        <dbReference type="Proteomes" id="UP000260943"/>
    </source>
</evidence>
<evidence type="ECO:0000256" key="3">
    <source>
        <dbReference type="ARBA" id="ARBA00023163"/>
    </source>
</evidence>
<dbReference type="GO" id="GO:0045892">
    <property type="term" value="P:negative regulation of DNA-templated transcription"/>
    <property type="evidence" value="ECO:0007669"/>
    <property type="project" value="TreeGrafter"/>
</dbReference>
<proteinExistence type="predicted"/>
<dbReference type="PANTHER" id="PTHR44846">
    <property type="entry name" value="MANNOSYL-D-GLYCERATE TRANSPORT/METABOLISM SYSTEM REPRESSOR MNGR-RELATED"/>
    <property type="match status" value="1"/>
</dbReference>
<dbReference type="AlphaFoldDB" id="A0A3E4QWF3"/>
<dbReference type="Proteomes" id="UP000260943">
    <property type="component" value="Unassembled WGS sequence"/>
</dbReference>
<reference evidence="5 6" key="1">
    <citation type="submission" date="2018-08" db="EMBL/GenBank/DDBJ databases">
        <title>A genome reference for cultivated species of the human gut microbiota.</title>
        <authorList>
            <person name="Zou Y."/>
            <person name="Xue W."/>
            <person name="Luo G."/>
        </authorList>
    </citation>
    <scope>NUCLEOTIDE SEQUENCE [LARGE SCALE GENOMIC DNA]</scope>
    <source>
        <strain evidence="5 6">TF08-14</strain>
    </source>
</reference>
<dbReference type="InterPro" id="IPR036388">
    <property type="entry name" value="WH-like_DNA-bd_sf"/>
</dbReference>
<dbReference type="PROSITE" id="PS50949">
    <property type="entry name" value="HTH_GNTR"/>
    <property type="match status" value="1"/>
</dbReference>
<evidence type="ECO:0000256" key="2">
    <source>
        <dbReference type="ARBA" id="ARBA00023125"/>
    </source>
</evidence>
<evidence type="ECO:0000259" key="4">
    <source>
        <dbReference type="PROSITE" id="PS50949"/>
    </source>
</evidence>
<comment type="caution">
    <text evidence="5">The sequence shown here is derived from an EMBL/GenBank/DDBJ whole genome shotgun (WGS) entry which is preliminary data.</text>
</comment>
<dbReference type="GO" id="GO:0003700">
    <property type="term" value="F:DNA-binding transcription factor activity"/>
    <property type="evidence" value="ECO:0007669"/>
    <property type="project" value="InterPro"/>
</dbReference>
<dbReference type="SUPFAM" id="SSF46785">
    <property type="entry name" value="Winged helix' DNA-binding domain"/>
    <property type="match status" value="1"/>
</dbReference>
<dbReference type="EMBL" id="QSRJ01000003">
    <property type="protein sequence ID" value="RGL11134.1"/>
    <property type="molecule type" value="Genomic_DNA"/>
</dbReference>
<keyword evidence="1" id="KW-0805">Transcription regulation</keyword>
<name>A0A3E4QWF3_9ACTN</name>
<dbReference type="CDD" id="cd07377">
    <property type="entry name" value="WHTH_GntR"/>
    <property type="match status" value="1"/>
</dbReference>
<dbReference type="GO" id="GO:0003677">
    <property type="term" value="F:DNA binding"/>
    <property type="evidence" value="ECO:0007669"/>
    <property type="project" value="UniProtKB-KW"/>
</dbReference>
<dbReference type="InterPro" id="IPR000524">
    <property type="entry name" value="Tscrpt_reg_HTH_GntR"/>
</dbReference>
<protein>
    <submittedName>
        <fullName evidence="5">GntR family transcriptional regulator</fullName>
    </submittedName>
</protein>